<dbReference type="AlphaFoldDB" id="A0A521FZV1"/>
<keyword evidence="2" id="KW-1185">Reference proteome</keyword>
<organism evidence="1 2">
    <name type="scientific">Candidatus Electronema aureum</name>
    <dbReference type="NCBI Taxonomy" id="2005002"/>
    <lineage>
        <taxon>Bacteria</taxon>
        <taxon>Pseudomonadati</taxon>
        <taxon>Thermodesulfobacteriota</taxon>
        <taxon>Desulfobulbia</taxon>
        <taxon>Desulfobulbales</taxon>
        <taxon>Desulfobulbaceae</taxon>
        <taxon>Candidatus Electronema</taxon>
    </lineage>
</organism>
<sequence length="145" mass="16918">MGIATQYDTDFYGWIQEQAALIKAGRLDAVDLENLLEEVECMGRSEENALESRLELLFAHLLKWIYQPEYRGRSWVNTIKEQRRKIPKHLQRNPGLKNKLDEIMRSAYEDARAAATDETGLPEQTFPKQCPWMSSEALNQDFWPD</sequence>
<proteinExistence type="predicted"/>
<evidence type="ECO:0008006" key="3">
    <source>
        <dbReference type="Google" id="ProtNLM"/>
    </source>
</evidence>
<dbReference type="EMBL" id="NQJD01000032">
    <property type="protein sequence ID" value="TAA74292.1"/>
    <property type="molecule type" value="Genomic_DNA"/>
</dbReference>
<evidence type="ECO:0000313" key="1">
    <source>
        <dbReference type="EMBL" id="TAA74292.1"/>
    </source>
</evidence>
<dbReference type="InterPro" id="IPR002636">
    <property type="entry name" value="DUF29"/>
</dbReference>
<name>A0A521FZV1_9BACT</name>
<accession>A0A521FZV1</accession>
<evidence type="ECO:0000313" key="2">
    <source>
        <dbReference type="Proteomes" id="UP000316238"/>
    </source>
</evidence>
<dbReference type="Proteomes" id="UP000316238">
    <property type="component" value="Unassembled WGS sequence"/>
</dbReference>
<gene>
    <name evidence="1" type="ORF">CDV28_13219</name>
</gene>
<protein>
    <recommendedName>
        <fullName evidence="3">DUF29 domain-containing protein</fullName>
    </recommendedName>
</protein>
<reference evidence="1" key="1">
    <citation type="submission" date="2017-07" db="EMBL/GenBank/DDBJ databases">
        <title>The cable genome - Insights into the physiology and evolution of filamentous bacteria capable of sulfide oxidation via long distance electron transfer.</title>
        <authorList>
            <person name="Thorup C."/>
            <person name="Bjerg J.T."/>
            <person name="Schreiber L."/>
            <person name="Nielsen L.P."/>
            <person name="Kjeldsen K.U."/>
            <person name="Boesen T."/>
            <person name="Boggild A."/>
            <person name="Meysman F."/>
            <person name="Geelhoed J."/>
            <person name="Schramm A."/>
        </authorList>
    </citation>
    <scope>NUCLEOTIDE SEQUENCE [LARGE SCALE GENOMIC DNA]</scope>
    <source>
        <strain evidence="1">GS</strain>
    </source>
</reference>
<dbReference type="Gene3D" id="1.20.1220.20">
    <property type="entry name" value="Uncharcterised protein PF01724"/>
    <property type="match status" value="1"/>
</dbReference>
<dbReference type="Pfam" id="PF01724">
    <property type="entry name" value="DUF29"/>
    <property type="match status" value="1"/>
</dbReference>
<comment type="caution">
    <text evidence="1">The sequence shown here is derived from an EMBL/GenBank/DDBJ whole genome shotgun (WGS) entry which is preliminary data.</text>
</comment>
<dbReference type="PANTHER" id="PTHR34235">
    <property type="entry name" value="SLR1203 PROTEIN-RELATED"/>
    <property type="match status" value="1"/>
</dbReference>